<dbReference type="AlphaFoldDB" id="A0A3B1C1F8"/>
<dbReference type="EMBL" id="UOGE01000027">
    <property type="protein sequence ID" value="VAX17834.1"/>
    <property type="molecule type" value="Genomic_DNA"/>
</dbReference>
<reference evidence="2" key="1">
    <citation type="submission" date="2018-06" db="EMBL/GenBank/DDBJ databases">
        <authorList>
            <person name="Zhirakovskaya E."/>
        </authorList>
    </citation>
    <scope>NUCLEOTIDE SEQUENCE</scope>
</reference>
<evidence type="ECO:0000313" key="2">
    <source>
        <dbReference type="EMBL" id="VAX17834.1"/>
    </source>
</evidence>
<feature type="region of interest" description="Disordered" evidence="1">
    <location>
        <begin position="72"/>
        <end position="100"/>
    </location>
</feature>
<name>A0A3B1C1F8_9ZZZZ</name>
<organism evidence="2">
    <name type="scientific">hydrothermal vent metagenome</name>
    <dbReference type="NCBI Taxonomy" id="652676"/>
    <lineage>
        <taxon>unclassified sequences</taxon>
        <taxon>metagenomes</taxon>
        <taxon>ecological metagenomes</taxon>
    </lineage>
</organism>
<gene>
    <name evidence="2" type="ORF">MNBD_NITROSPINAE02-565</name>
</gene>
<sequence length="100" mass="11184">MKIVLTLLMAAILVASLPLYSSAGPLAIADTPDETAPAPGVRQRALNGVIDILRRENFGQKIKQIIDQILKRDKRKPDSKKEDRAIPENHKKQKDRAVYI</sequence>
<proteinExistence type="predicted"/>
<accession>A0A3B1C1F8</accession>
<evidence type="ECO:0000256" key="1">
    <source>
        <dbReference type="SAM" id="MobiDB-lite"/>
    </source>
</evidence>
<protein>
    <submittedName>
        <fullName evidence="2">Uncharacterized protein</fullName>
    </submittedName>
</protein>